<evidence type="ECO:0000256" key="2">
    <source>
        <dbReference type="SAM" id="Phobius"/>
    </source>
</evidence>
<proteinExistence type="predicted"/>
<dbReference type="Proteomes" id="UP001155241">
    <property type="component" value="Unassembled WGS sequence"/>
</dbReference>
<sequence>MVDALSWFALVVMLFVVLTLAYGFVAIHEIPHRIAKARNHPHQDAIEAGGWISLFTLHAIWPFLWIWAYAYDPKRGYAGRPSSEPANDVNSQELETLRNRIAELEAKLDSAPATNENDSQSE</sequence>
<feature type="coiled-coil region" evidence="1">
    <location>
        <begin position="87"/>
        <end position="114"/>
    </location>
</feature>
<evidence type="ECO:0000256" key="1">
    <source>
        <dbReference type="SAM" id="Coils"/>
    </source>
</evidence>
<feature type="transmembrane region" description="Helical" evidence="2">
    <location>
        <begin position="48"/>
        <end position="70"/>
    </location>
</feature>
<reference evidence="3" key="1">
    <citation type="submission" date="2022-06" db="EMBL/GenBank/DDBJ databases">
        <title>Aeoliella straminimaris, a novel planctomycete from sediments.</title>
        <authorList>
            <person name="Vitorino I.R."/>
            <person name="Lage O.M."/>
        </authorList>
    </citation>
    <scope>NUCLEOTIDE SEQUENCE</scope>
    <source>
        <strain evidence="3">ICT_H6.2</strain>
    </source>
</reference>
<feature type="transmembrane region" description="Helical" evidence="2">
    <location>
        <begin position="6"/>
        <end position="27"/>
    </location>
</feature>
<keyword evidence="1" id="KW-0175">Coiled coil</keyword>
<dbReference type="InterPro" id="IPR011223">
    <property type="entry name" value="UCP028770"/>
</dbReference>
<dbReference type="EMBL" id="JAMXLR010000026">
    <property type="protein sequence ID" value="MCO6043872.1"/>
    <property type="molecule type" value="Genomic_DNA"/>
</dbReference>
<protein>
    <submittedName>
        <fullName evidence="3">DUF3302 domain-containing protein</fullName>
    </submittedName>
</protein>
<evidence type="ECO:0000313" key="4">
    <source>
        <dbReference type="Proteomes" id="UP001155241"/>
    </source>
</evidence>
<dbReference type="Pfam" id="PF11742">
    <property type="entry name" value="DUF3302"/>
    <property type="match status" value="1"/>
</dbReference>
<keyword evidence="4" id="KW-1185">Reference proteome</keyword>
<keyword evidence="2" id="KW-0472">Membrane</keyword>
<accession>A0A9X2JG03</accession>
<keyword evidence="2" id="KW-0812">Transmembrane</keyword>
<keyword evidence="2" id="KW-1133">Transmembrane helix</keyword>
<name>A0A9X2JG03_9BACT</name>
<dbReference type="AlphaFoldDB" id="A0A9X2JG03"/>
<evidence type="ECO:0000313" key="3">
    <source>
        <dbReference type="EMBL" id="MCO6043872.1"/>
    </source>
</evidence>
<organism evidence="3 4">
    <name type="scientific">Aeoliella straminimaris</name>
    <dbReference type="NCBI Taxonomy" id="2954799"/>
    <lineage>
        <taxon>Bacteria</taxon>
        <taxon>Pseudomonadati</taxon>
        <taxon>Planctomycetota</taxon>
        <taxon>Planctomycetia</taxon>
        <taxon>Pirellulales</taxon>
        <taxon>Lacipirellulaceae</taxon>
        <taxon>Aeoliella</taxon>
    </lineage>
</organism>
<dbReference type="PIRSF" id="PIRSF028770">
    <property type="entry name" value="UCP028770"/>
    <property type="match status" value="1"/>
</dbReference>
<comment type="caution">
    <text evidence="3">The sequence shown here is derived from an EMBL/GenBank/DDBJ whole genome shotgun (WGS) entry which is preliminary data.</text>
</comment>
<gene>
    <name evidence="3" type="ORF">NG895_08120</name>
</gene>